<feature type="transmembrane region" description="Helical" evidence="8">
    <location>
        <begin position="193"/>
        <end position="220"/>
    </location>
</feature>
<name>A0A8X6I380_NEPPI</name>
<keyword evidence="6 8" id="KW-0472">Membrane</keyword>
<evidence type="ECO:0000256" key="4">
    <source>
        <dbReference type="ARBA" id="ARBA00022692"/>
    </source>
</evidence>
<feature type="transmembrane region" description="Helical" evidence="8">
    <location>
        <begin position="72"/>
        <end position="92"/>
    </location>
</feature>
<comment type="subcellular location">
    <subcellularLocation>
        <location evidence="1">Cell membrane</location>
        <topology evidence="1">Multi-pass membrane protein</topology>
    </subcellularLocation>
</comment>
<comment type="similarity">
    <text evidence="2">Belongs to the insect chemoreceptor superfamily. Gustatory receptor (GR) family. Gr5a subfamily.</text>
</comment>
<evidence type="ECO:0000256" key="7">
    <source>
        <dbReference type="ARBA" id="ARBA00023170"/>
    </source>
</evidence>
<keyword evidence="7" id="KW-0675">Receptor</keyword>
<dbReference type="Proteomes" id="UP000887013">
    <property type="component" value="Unassembled WGS sequence"/>
</dbReference>
<dbReference type="InterPro" id="IPR009318">
    <property type="entry name" value="Gustatory_rcpt"/>
</dbReference>
<evidence type="ECO:0000256" key="6">
    <source>
        <dbReference type="ARBA" id="ARBA00023136"/>
    </source>
</evidence>
<dbReference type="OrthoDB" id="6422868at2759"/>
<evidence type="ECO:0000256" key="1">
    <source>
        <dbReference type="ARBA" id="ARBA00004651"/>
    </source>
</evidence>
<organism evidence="9 10">
    <name type="scientific">Nephila pilipes</name>
    <name type="common">Giant wood spider</name>
    <name type="synonym">Nephila maculata</name>
    <dbReference type="NCBI Taxonomy" id="299642"/>
    <lineage>
        <taxon>Eukaryota</taxon>
        <taxon>Metazoa</taxon>
        <taxon>Ecdysozoa</taxon>
        <taxon>Arthropoda</taxon>
        <taxon>Chelicerata</taxon>
        <taxon>Arachnida</taxon>
        <taxon>Araneae</taxon>
        <taxon>Araneomorphae</taxon>
        <taxon>Entelegynae</taxon>
        <taxon>Araneoidea</taxon>
        <taxon>Nephilidae</taxon>
        <taxon>Nephila</taxon>
    </lineage>
</organism>
<evidence type="ECO:0000256" key="8">
    <source>
        <dbReference type="SAM" id="Phobius"/>
    </source>
</evidence>
<evidence type="ECO:0000313" key="9">
    <source>
        <dbReference type="EMBL" id="GFS29060.1"/>
    </source>
</evidence>
<evidence type="ECO:0000256" key="2">
    <source>
        <dbReference type="ARBA" id="ARBA00005327"/>
    </source>
</evidence>
<dbReference type="GO" id="GO:0008527">
    <property type="term" value="F:taste receptor activity"/>
    <property type="evidence" value="ECO:0007669"/>
    <property type="project" value="InterPro"/>
</dbReference>
<evidence type="ECO:0000313" key="10">
    <source>
        <dbReference type="Proteomes" id="UP000887013"/>
    </source>
</evidence>
<proteinExistence type="inferred from homology"/>
<feature type="transmembrane region" description="Helical" evidence="8">
    <location>
        <begin position="29"/>
        <end position="51"/>
    </location>
</feature>
<keyword evidence="3" id="KW-1003">Cell membrane</keyword>
<gene>
    <name evidence="9" type="primary">AVEN_85389_1</name>
    <name evidence="9" type="ORF">NPIL_502551</name>
</gene>
<dbReference type="PANTHER" id="PTHR21421:SF29">
    <property type="entry name" value="GUSTATORY RECEPTOR 5A FOR TREHALOSE-RELATED"/>
    <property type="match status" value="1"/>
</dbReference>
<accession>A0A8X6I380</accession>
<keyword evidence="5 8" id="KW-1133">Transmembrane helix</keyword>
<dbReference type="AlphaFoldDB" id="A0A8X6I380"/>
<feature type="transmembrane region" description="Helical" evidence="8">
    <location>
        <begin position="278"/>
        <end position="297"/>
    </location>
</feature>
<evidence type="ECO:0000256" key="3">
    <source>
        <dbReference type="ARBA" id="ARBA00022475"/>
    </source>
</evidence>
<dbReference type="EMBL" id="BMAW01087326">
    <property type="protein sequence ID" value="GFS29060.1"/>
    <property type="molecule type" value="Genomic_DNA"/>
</dbReference>
<dbReference type="GO" id="GO:0050916">
    <property type="term" value="P:sensory perception of sweet taste"/>
    <property type="evidence" value="ECO:0007669"/>
    <property type="project" value="UniProtKB-ARBA"/>
</dbReference>
<sequence length="298" mass="33487">MTVRKRQVSHLLHDVENLISNKNIEIPKLGIVTGIITIILVPFIAWMSLTIPFQDKDQCRILVNQHSLGFHFVKDGNNCFVLFIVVFFRQFFQCTLRTAVTVVYVIICCSLRNVLKAHSELGAKRVTNPNAKIDNVHFKSYLQTHESVLSVLKSFEKTMSLPIFLTVSSDIMAVMFGVVILDPLNNVPEYISYIVKYIPAVIFISLSGMASFLCICFAAAEVHEAGKNARDVEKDMLKQILNSGQTSDIQKVVPFCILHSSPPFVLSAWGVFRFTRGLLLSAFGNVLTFSLLIMQILK</sequence>
<protein>
    <recommendedName>
        <fullName evidence="11">Gustatory receptor</fullName>
    </recommendedName>
</protein>
<reference evidence="9" key="1">
    <citation type="submission" date="2020-08" db="EMBL/GenBank/DDBJ databases">
        <title>Multicomponent nature underlies the extraordinary mechanical properties of spider dragline silk.</title>
        <authorList>
            <person name="Kono N."/>
            <person name="Nakamura H."/>
            <person name="Mori M."/>
            <person name="Yoshida Y."/>
            <person name="Ohtoshi R."/>
            <person name="Malay A.D."/>
            <person name="Moran D.A.P."/>
            <person name="Tomita M."/>
            <person name="Numata K."/>
            <person name="Arakawa K."/>
        </authorList>
    </citation>
    <scope>NUCLEOTIDE SEQUENCE</scope>
</reference>
<keyword evidence="4 8" id="KW-0812">Transmembrane</keyword>
<evidence type="ECO:0008006" key="11">
    <source>
        <dbReference type="Google" id="ProtNLM"/>
    </source>
</evidence>
<evidence type="ECO:0000256" key="5">
    <source>
        <dbReference type="ARBA" id="ARBA00022989"/>
    </source>
</evidence>
<dbReference type="Pfam" id="PF06151">
    <property type="entry name" value="Trehalose_recp"/>
    <property type="match status" value="1"/>
</dbReference>
<dbReference type="PANTHER" id="PTHR21421">
    <property type="entry name" value="GUSTATORY RECEPTOR"/>
    <property type="match status" value="1"/>
</dbReference>
<keyword evidence="10" id="KW-1185">Reference proteome</keyword>
<feature type="transmembrane region" description="Helical" evidence="8">
    <location>
        <begin position="161"/>
        <end position="181"/>
    </location>
</feature>
<dbReference type="GO" id="GO:0005886">
    <property type="term" value="C:plasma membrane"/>
    <property type="evidence" value="ECO:0007669"/>
    <property type="project" value="UniProtKB-SubCell"/>
</dbReference>
<comment type="caution">
    <text evidence="9">The sequence shown here is derived from an EMBL/GenBank/DDBJ whole genome shotgun (WGS) entry which is preliminary data.</text>
</comment>